<feature type="transmembrane region" description="Helical" evidence="2">
    <location>
        <begin position="98"/>
        <end position="118"/>
    </location>
</feature>
<proteinExistence type="predicted"/>
<feature type="region of interest" description="Disordered" evidence="1">
    <location>
        <begin position="195"/>
        <end position="217"/>
    </location>
</feature>
<dbReference type="Proteomes" id="UP000612746">
    <property type="component" value="Unassembled WGS sequence"/>
</dbReference>
<evidence type="ECO:0000256" key="1">
    <source>
        <dbReference type="SAM" id="MobiDB-lite"/>
    </source>
</evidence>
<feature type="transmembrane region" description="Helical" evidence="2">
    <location>
        <begin position="155"/>
        <end position="172"/>
    </location>
</feature>
<feature type="transmembrane region" description="Helical" evidence="2">
    <location>
        <begin position="71"/>
        <end position="92"/>
    </location>
</feature>
<feature type="transmembrane region" description="Helical" evidence="2">
    <location>
        <begin position="125"/>
        <end position="143"/>
    </location>
</feature>
<evidence type="ECO:0000313" key="3">
    <source>
        <dbReference type="EMBL" id="KAG2183813.1"/>
    </source>
</evidence>
<keyword evidence="2" id="KW-1133">Transmembrane helix</keyword>
<dbReference type="EMBL" id="JAEPRA010000006">
    <property type="protein sequence ID" value="KAG2183813.1"/>
    <property type="molecule type" value="Genomic_DNA"/>
</dbReference>
<feature type="transmembrane region" description="Helical" evidence="2">
    <location>
        <begin position="276"/>
        <end position="294"/>
    </location>
</feature>
<evidence type="ECO:0000256" key="2">
    <source>
        <dbReference type="SAM" id="Phobius"/>
    </source>
</evidence>
<dbReference type="NCBIfam" id="NF041646">
    <property type="entry name" value="VC0807_fam"/>
    <property type="match status" value="1"/>
</dbReference>
<dbReference type="AlphaFoldDB" id="A0A8H7Q0T2"/>
<protein>
    <submittedName>
        <fullName evidence="3">Uncharacterized protein</fullName>
    </submittedName>
</protein>
<keyword evidence="2" id="KW-0812">Transmembrane</keyword>
<dbReference type="OrthoDB" id="2328895at2759"/>
<reference evidence="3" key="1">
    <citation type="submission" date="2020-12" db="EMBL/GenBank/DDBJ databases">
        <title>Metabolic potential, ecology and presence of endohyphal bacteria is reflected in genomic diversity of Mucoromycotina.</title>
        <authorList>
            <person name="Muszewska A."/>
            <person name="Okrasinska A."/>
            <person name="Steczkiewicz K."/>
            <person name="Drgas O."/>
            <person name="Orlowska M."/>
            <person name="Perlinska-Lenart U."/>
            <person name="Aleksandrzak-Piekarczyk T."/>
            <person name="Szatraj K."/>
            <person name="Zielenkiewicz U."/>
            <person name="Pilsyk S."/>
            <person name="Malc E."/>
            <person name="Mieczkowski P."/>
            <person name="Kruszewska J.S."/>
            <person name="Biernat P."/>
            <person name="Pawlowska J."/>
        </authorList>
    </citation>
    <scope>NUCLEOTIDE SEQUENCE</scope>
    <source>
        <strain evidence="3">WA0000051536</strain>
    </source>
</reference>
<comment type="caution">
    <text evidence="3">The sequence shown here is derived from an EMBL/GenBank/DDBJ whole genome shotgun (WGS) entry which is preliminary data.</text>
</comment>
<accession>A0A8H7Q0T2</accession>
<keyword evidence="4" id="KW-1185">Reference proteome</keyword>
<feature type="transmembrane region" description="Helical" evidence="2">
    <location>
        <begin position="242"/>
        <end position="264"/>
    </location>
</feature>
<feature type="region of interest" description="Disordered" evidence="1">
    <location>
        <begin position="1"/>
        <end position="51"/>
    </location>
</feature>
<name>A0A8H7Q0T2_9FUNG</name>
<evidence type="ECO:0000313" key="4">
    <source>
        <dbReference type="Proteomes" id="UP000612746"/>
    </source>
</evidence>
<organism evidence="3 4">
    <name type="scientific">Umbelopsis vinacea</name>
    <dbReference type="NCBI Taxonomy" id="44442"/>
    <lineage>
        <taxon>Eukaryota</taxon>
        <taxon>Fungi</taxon>
        <taxon>Fungi incertae sedis</taxon>
        <taxon>Mucoromycota</taxon>
        <taxon>Mucoromycotina</taxon>
        <taxon>Umbelopsidomycetes</taxon>
        <taxon>Umbelopsidales</taxon>
        <taxon>Umbelopsidaceae</taxon>
        <taxon>Umbelopsis</taxon>
    </lineage>
</organism>
<keyword evidence="2" id="KW-0472">Membrane</keyword>
<sequence length="343" mass="38818">MPAAWPSIFGSKNTQPKEDSAELVNSDQQHHPNAYQERDVNELGEQNPDGPMSMGDMQDVMYFKFVMGRPILNFILAILWSIGLPILLYHLLRPRIGQIAGMIVASLPPLAIVVWRMWRTRTPDPLGFVMGVSFFISGLLSIAQPDERWQLLGDSITPLLVGMFCLVSLLPFQYGRHHLRPLTFQIAQQVMPRDGYGEEEPTQNERQTFPEYDNQTPHHKSKKAKLMYLYHNVPSFRRDMRVLTAVWGVTLMLNFVVKICLITSPATTDQVRNWGYAELGVVTLATAIFSYVYTRLVSMKGIQEFLSRRTGISSEAIGRSGNFAETTNRNAQGFSNVYGQVMG</sequence>
<gene>
    <name evidence="3" type="ORF">INT44_008824</name>
</gene>